<dbReference type="CDD" id="cd05709">
    <property type="entry name" value="S2P-M50"/>
    <property type="match status" value="1"/>
</dbReference>
<name>A0ABS2UPC0_9ACTN</name>
<proteinExistence type="inferred from homology"/>
<comment type="similarity">
    <text evidence="3">Belongs to the peptidase M50B family.</text>
</comment>
<dbReference type="InterPro" id="IPR008915">
    <property type="entry name" value="Peptidase_M50"/>
</dbReference>
<accession>A0ABS2UPC0</accession>
<comment type="subcellular location">
    <subcellularLocation>
        <location evidence="2">Membrane</location>
        <topology evidence="2">Multi-pass membrane protein</topology>
    </subcellularLocation>
</comment>
<dbReference type="EMBL" id="JAFEJA010000001">
    <property type="protein sequence ID" value="MBM9619359.1"/>
    <property type="molecule type" value="Genomic_DNA"/>
</dbReference>
<keyword evidence="4 7" id="KW-0812">Transmembrane</keyword>
<sequence length="370" mass="39217">MSAGPAAAPAPYRPALRSGVLVSDVLLHGPATVRLIKDTGRGQSFKVGDKESFLISRMDGTRSLAEIGDEYAGRYGRRLGDAHWQQLLGMLGTRGLLDGSPAAPRPEPAPEPPRTLLRGTLRLVADADATAGRLHRALGFLLHPAWITALLAAVVAMETVLVLHVGELAAAALDLFTRPVPLTAAACLLWLSTALHELAHGVVARHHGGTVAEIGLRWRLPMVIMYCTVDDYLYLPTRRARIATALAGSVTNLLFLLPFSALWLWAPLDAATRDAVAALLFLGTVQALSMLVPLPPLDGYKIAAQFAGATELAASSRAYLRLAVRRDPAAASYPRRARTAYTAYGLGSLLVIGLLAAAAAALVHHLLTAA</sequence>
<keyword evidence="6 7" id="KW-0472">Membrane</keyword>
<protein>
    <submittedName>
        <fullName evidence="9">M50 family metallopeptidase</fullName>
    </submittedName>
</protein>
<evidence type="ECO:0000256" key="4">
    <source>
        <dbReference type="ARBA" id="ARBA00022692"/>
    </source>
</evidence>
<comment type="cofactor">
    <cofactor evidence="1">
        <name>Zn(2+)</name>
        <dbReference type="ChEBI" id="CHEBI:29105"/>
    </cofactor>
</comment>
<evidence type="ECO:0000259" key="8">
    <source>
        <dbReference type="Pfam" id="PF02163"/>
    </source>
</evidence>
<gene>
    <name evidence="9" type="ORF">JE024_11585</name>
</gene>
<keyword evidence="5 7" id="KW-1133">Transmembrane helix</keyword>
<evidence type="ECO:0000313" key="9">
    <source>
        <dbReference type="EMBL" id="MBM9619359.1"/>
    </source>
</evidence>
<evidence type="ECO:0000256" key="5">
    <source>
        <dbReference type="ARBA" id="ARBA00022989"/>
    </source>
</evidence>
<evidence type="ECO:0000256" key="2">
    <source>
        <dbReference type="ARBA" id="ARBA00004141"/>
    </source>
</evidence>
<reference evidence="9 10" key="1">
    <citation type="journal article" date="2016" name="Arch. Microbiol.">
        <title>Streptomyces zhihengii sp. nov., isolated from rhizospheric soil of Psammosilene tunicoides.</title>
        <authorList>
            <person name="Huang M.J."/>
            <person name="Fei J.J."/>
            <person name="Salam N."/>
            <person name="Kim C.J."/>
            <person name="Hozzein W.N."/>
            <person name="Xiao M."/>
            <person name="Huang H.Q."/>
            <person name="Li W.J."/>
        </authorList>
    </citation>
    <scope>NUCLEOTIDE SEQUENCE [LARGE SCALE GENOMIC DNA]</scope>
    <source>
        <strain evidence="9 10">YIM T102</strain>
    </source>
</reference>
<keyword evidence="10" id="KW-1185">Reference proteome</keyword>
<feature type="transmembrane region" description="Helical" evidence="7">
    <location>
        <begin position="276"/>
        <end position="296"/>
    </location>
</feature>
<evidence type="ECO:0000256" key="3">
    <source>
        <dbReference type="ARBA" id="ARBA00007931"/>
    </source>
</evidence>
<dbReference type="RefSeq" id="WP_205373503.1">
    <property type="nucleotide sequence ID" value="NZ_JAFEJA010000001.1"/>
</dbReference>
<evidence type="ECO:0000256" key="7">
    <source>
        <dbReference type="SAM" id="Phobius"/>
    </source>
</evidence>
<dbReference type="Pfam" id="PF02163">
    <property type="entry name" value="Peptidase_M50"/>
    <property type="match status" value="1"/>
</dbReference>
<evidence type="ECO:0000256" key="6">
    <source>
        <dbReference type="ARBA" id="ARBA00023136"/>
    </source>
</evidence>
<organism evidence="9 10">
    <name type="scientific">Streptomyces zhihengii</name>
    <dbReference type="NCBI Taxonomy" id="1818004"/>
    <lineage>
        <taxon>Bacteria</taxon>
        <taxon>Bacillati</taxon>
        <taxon>Actinomycetota</taxon>
        <taxon>Actinomycetes</taxon>
        <taxon>Kitasatosporales</taxon>
        <taxon>Streptomycetaceae</taxon>
        <taxon>Streptomyces</taxon>
    </lineage>
</organism>
<feature type="domain" description="Peptidase M50" evidence="8">
    <location>
        <begin position="185"/>
        <end position="262"/>
    </location>
</feature>
<feature type="transmembrane region" description="Helical" evidence="7">
    <location>
        <begin position="140"/>
        <end position="163"/>
    </location>
</feature>
<comment type="caution">
    <text evidence="9">The sequence shown here is derived from an EMBL/GenBank/DDBJ whole genome shotgun (WGS) entry which is preliminary data.</text>
</comment>
<feature type="transmembrane region" description="Helical" evidence="7">
    <location>
        <begin position="341"/>
        <end position="367"/>
    </location>
</feature>
<evidence type="ECO:0000313" key="10">
    <source>
        <dbReference type="Proteomes" id="UP000664109"/>
    </source>
</evidence>
<evidence type="ECO:0000256" key="1">
    <source>
        <dbReference type="ARBA" id="ARBA00001947"/>
    </source>
</evidence>
<feature type="transmembrane region" description="Helical" evidence="7">
    <location>
        <begin position="241"/>
        <end position="264"/>
    </location>
</feature>
<dbReference type="Proteomes" id="UP000664109">
    <property type="component" value="Unassembled WGS sequence"/>
</dbReference>